<protein>
    <submittedName>
        <fullName evidence="9">DUF2849 domain-containing protein</fullName>
    </submittedName>
</protein>
<keyword evidence="4" id="KW-0560">Oxidoreductase</keyword>
<dbReference type="PANTHER" id="PTHR32439">
    <property type="entry name" value="FERREDOXIN--NITRITE REDUCTASE, CHLOROPLASTIC"/>
    <property type="match status" value="1"/>
</dbReference>
<evidence type="ECO:0000259" key="7">
    <source>
        <dbReference type="Pfam" id="PF01077"/>
    </source>
</evidence>
<dbReference type="EMBL" id="JASBAN010000001">
    <property type="protein sequence ID" value="MDI2112725.1"/>
    <property type="molecule type" value="Genomic_DNA"/>
</dbReference>
<dbReference type="SUPFAM" id="SSF56014">
    <property type="entry name" value="Nitrite and sulphite reductase 4Fe-4S domain-like"/>
    <property type="match status" value="2"/>
</dbReference>
<feature type="domain" description="Nitrite/sulphite reductase 4Fe-4S" evidence="7">
    <location>
        <begin position="534"/>
        <end position="672"/>
    </location>
</feature>
<dbReference type="RefSeq" id="WP_281462356.1">
    <property type="nucleotide sequence ID" value="NZ_JASBAN010000001.1"/>
</dbReference>
<dbReference type="Pfam" id="PF01077">
    <property type="entry name" value="NIR_SIR"/>
    <property type="match status" value="2"/>
</dbReference>
<gene>
    <name evidence="9" type="ORF">QJV33_05420</name>
</gene>
<evidence type="ECO:0000256" key="3">
    <source>
        <dbReference type="ARBA" id="ARBA00022723"/>
    </source>
</evidence>
<feature type="domain" description="Nitrite/Sulfite reductase ferredoxin-like" evidence="8">
    <location>
        <begin position="472"/>
        <end position="522"/>
    </location>
</feature>
<keyword evidence="5" id="KW-0408">Iron</keyword>
<feature type="domain" description="Nitrite/Sulfite reductase ferredoxin-like" evidence="8">
    <location>
        <begin position="176"/>
        <end position="234"/>
    </location>
</feature>
<dbReference type="PANTHER" id="PTHR32439:SF9">
    <property type="entry name" value="BLR3264 PROTEIN"/>
    <property type="match status" value="1"/>
</dbReference>
<dbReference type="InterPro" id="IPR005117">
    <property type="entry name" value="NiRdtase/SiRdtase_haem-b_fer"/>
</dbReference>
<evidence type="ECO:0000256" key="5">
    <source>
        <dbReference type="ARBA" id="ARBA00023004"/>
    </source>
</evidence>
<evidence type="ECO:0000256" key="2">
    <source>
        <dbReference type="ARBA" id="ARBA00022617"/>
    </source>
</evidence>
<sequence length="676" mass="76740">MTSKDQNTQEETLFVLTANRFADGRVVWLTAQGYWSILLEEGQIFSSKVDVETAQQQAQKDVLSQYILDPYAVELNSNLIPQTTREKVRAFGPSTHPEFNPRSVQEQYSMNNIPQNPNPSLAVGRYNYDAIDHQFLKERINQFRSQIERRISGELSEDEFKPLRLMNGVYLQLHSYMLRVAIPYGILSSTMLRGLAYVSQYYDRGYGHFTTRQNIQFHWIKLEEVPDILTHLASVEMHALQTSGNCIRNITSDEFAGLAEDEILDPRVYAEIMRQWSTLHPEFTFLPRKFKIAISGSPVDRVAACFYDIGILTHLNDEQKPVFEVWVGGGLGRIPYKGKVIRDDLPPEHLLAYIEAIIRVYNLHGSRNNLYKSRIKILVENLGIDAYREQVEKEFATMDLDQYRLSDELVAQIQAQFGCPDLENHPGASEVLAKHRQQDKEFDRWVKNNTHPHFHEDYIAAVVALKEVGQTPGDASTEQMRALADLADEYAFGEVRVTHLQNVVLGHVQKDKLYALWQGLKEHRLATANLGLITDIVCCPGMDYCALANARSIPVAKQIAALFEDPELQEKIGPVNIGVDGCINSCAHHHIMNIGVLGVDKKGEEFYQIKLGGSSYKEGAAIGSILGAAVKAEDVVKAVEKLIYFYLEQRQENEHFIDTYRRLGTTPFKEIIYATA</sequence>
<dbReference type="Gene3D" id="3.90.480.10">
    <property type="entry name" value="Sulfite Reductase Hemoprotein,Domain 2"/>
    <property type="match status" value="1"/>
</dbReference>
<dbReference type="Gene3D" id="3.30.413.10">
    <property type="entry name" value="Sulfite Reductase Hemoprotein, domain 1"/>
    <property type="match status" value="2"/>
</dbReference>
<evidence type="ECO:0000256" key="6">
    <source>
        <dbReference type="ARBA" id="ARBA00023014"/>
    </source>
</evidence>
<dbReference type="SUPFAM" id="SSF55124">
    <property type="entry name" value="Nitrite/Sulfite reductase N-terminal domain-like"/>
    <property type="match status" value="2"/>
</dbReference>
<feature type="domain" description="Nitrite/sulphite reductase 4Fe-4S" evidence="7">
    <location>
        <begin position="243"/>
        <end position="396"/>
    </location>
</feature>
<dbReference type="Proteomes" id="UP001431775">
    <property type="component" value="Unassembled WGS sequence"/>
</dbReference>
<dbReference type="Pfam" id="PF03460">
    <property type="entry name" value="NIR_SIR_ferr"/>
    <property type="match status" value="2"/>
</dbReference>
<comment type="caution">
    <text evidence="9">The sequence shown here is derived from an EMBL/GenBank/DDBJ whole genome shotgun (WGS) entry which is preliminary data.</text>
</comment>
<organism evidence="9 10">
    <name type="scientific">Commensalibacter nepenthis</name>
    <dbReference type="NCBI Taxonomy" id="3043872"/>
    <lineage>
        <taxon>Bacteria</taxon>
        <taxon>Pseudomonadati</taxon>
        <taxon>Pseudomonadota</taxon>
        <taxon>Alphaproteobacteria</taxon>
        <taxon>Acetobacterales</taxon>
        <taxon>Acetobacteraceae</taxon>
    </lineage>
</organism>
<dbReference type="InterPro" id="IPR036136">
    <property type="entry name" value="Nit/Sulf_reduc_fer-like_dom_sf"/>
</dbReference>
<reference evidence="9" key="1">
    <citation type="submission" date="2023-05" db="EMBL/GenBank/DDBJ databases">
        <title>Whole genome sequence of Commensalibacter sp.</title>
        <authorList>
            <person name="Charoenyingcharoen P."/>
            <person name="Yukphan P."/>
        </authorList>
    </citation>
    <scope>NUCLEOTIDE SEQUENCE</scope>
    <source>
        <strain evidence="9">TBRC 10068</strain>
    </source>
</reference>
<evidence type="ECO:0000313" key="10">
    <source>
        <dbReference type="Proteomes" id="UP001431775"/>
    </source>
</evidence>
<keyword evidence="6" id="KW-0411">Iron-sulfur</keyword>
<keyword evidence="1" id="KW-0004">4Fe-4S</keyword>
<dbReference type="InterPro" id="IPR006067">
    <property type="entry name" value="NO2/SO3_Rdtase_4Fe4S_dom"/>
</dbReference>
<keyword evidence="2" id="KW-0349">Heme</keyword>
<dbReference type="Pfam" id="PF11011">
    <property type="entry name" value="DUF2849"/>
    <property type="match status" value="1"/>
</dbReference>
<dbReference type="Gene3D" id="3.90.480.20">
    <property type="match status" value="1"/>
</dbReference>
<proteinExistence type="predicted"/>
<evidence type="ECO:0000313" key="9">
    <source>
        <dbReference type="EMBL" id="MDI2112725.1"/>
    </source>
</evidence>
<dbReference type="InterPro" id="IPR045854">
    <property type="entry name" value="NO2/SO3_Rdtase_4Fe4S_sf"/>
</dbReference>
<accession>A0ABT6Q8Q2</accession>
<dbReference type="InterPro" id="IPR021270">
    <property type="entry name" value="DUF2849"/>
</dbReference>
<keyword evidence="3" id="KW-0479">Metal-binding</keyword>
<name>A0ABT6Q8Q2_9PROT</name>
<evidence type="ECO:0000256" key="1">
    <source>
        <dbReference type="ARBA" id="ARBA00022485"/>
    </source>
</evidence>
<dbReference type="InterPro" id="IPR051329">
    <property type="entry name" value="NIR_SIR_4Fe-4S"/>
</dbReference>
<evidence type="ECO:0000256" key="4">
    <source>
        <dbReference type="ARBA" id="ARBA00023002"/>
    </source>
</evidence>
<evidence type="ECO:0000259" key="8">
    <source>
        <dbReference type="Pfam" id="PF03460"/>
    </source>
</evidence>
<keyword evidence="10" id="KW-1185">Reference proteome</keyword>